<gene>
    <name evidence="1" type="ORF">GCM10010411_91250</name>
</gene>
<comment type="caution">
    <text evidence="1">The sequence shown here is derived from an EMBL/GenBank/DDBJ whole genome shotgun (WGS) entry which is preliminary data.</text>
</comment>
<organism evidence="1 2">
    <name type="scientific">Actinomadura fulvescens</name>
    <dbReference type="NCBI Taxonomy" id="46160"/>
    <lineage>
        <taxon>Bacteria</taxon>
        <taxon>Bacillati</taxon>
        <taxon>Actinomycetota</taxon>
        <taxon>Actinomycetes</taxon>
        <taxon>Streptosporangiales</taxon>
        <taxon>Thermomonosporaceae</taxon>
        <taxon>Actinomadura</taxon>
    </lineage>
</organism>
<accession>A0ABN3QWW0</accession>
<evidence type="ECO:0000313" key="2">
    <source>
        <dbReference type="Proteomes" id="UP001501509"/>
    </source>
</evidence>
<name>A0ABN3QWW0_9ACTN</name>
<evidence type="ECO:0000313" key="1">
    <source>
        <dbReference type="EMBL" id="GAA2637440.1"/>
    </source>
</evidence>
<reference evidence="1 2" key="1">
    <citation type="journal article" date="2019" name="Int. J. Syst. Evol. Microbiol.">
        <title>The Global Catalogue of Microorganisms (GCM) 10K type strain sequencing project: providing services to taxonomists for standard genome sequencing and annotation.</title>
        <authorList>
            <consortium name="The Broad Institute Genomics Platform"/>
            <consortium name="The Broad Institute Genome Sequencing Center for Infectious Disease"/>
            <person name="Wu L."/>
            <person name="Ma J."/>
        </authorList>
    </citation>
    <scope>NUCLEOTIDE SEQUENCE [LARGE SCALE GENOMIC DNA]</scope>
    <source>
        <strain evidence="1 2">JCM 6833</strain>
    </source>
</reference>
<sequence>MLARVQERATGASRMTLYREGARRPVRVDLSKVFSATDRHVEIMRDDPSET</sequence>
<dbReference type="Proteomes" id="UP001501509">
    <property type="component" value="Unassembled WGS sequence"/>
</dbReference>
<protein>
    <submittedName>
        <fullName evidence="1">Uncharacterized protein</fullName>
    </submittedName>
</protein>
<keyword evidence="2" id="KW-1185">Reference proteome</keyword>
<proteinExistence type="predicted"/>
<dbReference type="EMBL" id="BAAATD010000022">
    <property type="protein sequence ID" value="GAA2637440.1"/>
    <property type="molecule type" value="Genomic_DNA"/>
</dbReference>